<dbReference type="PIRSF" id="PIRSF026534">
    <property type="entry name" value="Endo_alpha-L-arabinosidase"/>
    <property type="match status" value="1"/>
</dbReference>
<gene>
    <name evidence="10" type="ORF">GSI_07292</name>
</gene>
<comment type="similarity">
    <text evidence="3 7">Belongs to the glycosyl hydrolase 43 family.</text>
</comment>
<dbReference type="EMBL" id="AYKW01000014">
    <property type="protein sequence ID" value="PIL30591.1"/>
    <property type="molecule type" value="Genomic_DNA"/>
</dbReference>
<evidence type="ECO:0000313" key="10">
    <source>
        <dbReference type="EMBL" id="PIL30591.1"/>
    </source>
</evidence>
<protein>
    <recommendedName>
        <fullName evidence="4 7">Arabinan endo-1,5-alpha-L-arabinosidase</fullName>
        <ecNumber evidence="4 7">3.2.1.99</ecNumber>
    </recommendedName>
</protein>
<evidence type="ECO:0000256" key="3">
    <source>
        <dbReference type="ARBA" id="ARBA00009865"/>
    </source>
</evidence>
<feature type="chain" id="PRO_5013721936" description="Arabinan endo-1,5-alpha-L-arabinosidase" evidence="9">
    <location>
        <begin position="18"/>
        <end position="332"/>
    </location>
</feature>
<feature type="signal peptide" evidence="9">
    <location>
        <begin position="1"/>
        <end position="17"/>
    </location>
</feature>
<dbReference type="GO" id="GO:0046558">
    <property type="term" value="F:arabinan endo-1,5-alpha-L-arabinosidase activity"/>
    <property type="evidence" value="ECO:0007669"/>
    <property type="project" value="UniProtKB-EC"/>
</dbReference>
<evidence type="ECO:0000256" key="4">
    <source>
        <dbReference type="ARBA" id="ARBA00012586"/>
    </source>
</evidence>
<evidence type="ECO:0000256" key="8">
    <source>
        <dbReference type="PIRSR" id="PIRSR606710-1"/>
    </source>
</evidence>
<feature type="active site" description="Proton acceptor" evidence="8">
    <location>
        <position position="34"/>
    </location>
</feature>
<evidence type="ECO:0000256" key="6">
    <source>
        <dbReference type="ARBA" id="ARBA00023295"/>
    </source>
</evidence>
<dbReference type="STRING" id="1077348.A0A2G8SA26"/>
<keyword evidence="6 7" id="KW-0326">Glycosidase</keyword>
<organism evidence="10 11">
    <name type="scientific">Ganoderma sinense ZZ0214-1</name>
    <dbReference type="NCBI Taxonomy" id="1077348"/>
    <lineage>
        <taxon>Eukaryota</taxon>
        <taxon>Fungi</taxon>
        <taxon>Dikarya</taxon>
        <taxon>Basidiomycota</taxon>
        <taxon>Agaricomycotina</taxon>
        <taxon>Agaricomycetes</taxon>
        <taxon>Polyporales</taxon>
        <taxon>Polyporaceae</taxon>
        <taxon>Ganoderma</taxon>
    </lineage>
</organism>
<keyword evidence="5 7" id="KW-0378">Hydrolase</keyword>
<dbReference type="Pfam" id="PF04616">
    <property type="entry name" value="Glyco_hydro_43"/>
    <property type="match status" value="1"/>
</dbReference>
<evidence type="ECO:0000256" key="1">
    <source>
        <dbReference type="ARBA" id="ARBA00000375"/>
    </source>
</evidence>
<dbReference type="GO" id="GO:0031222">
    <property type="term" value="P:arabinan catabolic process"/>
    <property type="evidence" value="ECO:0007669"/>
    <property type="project" value="UniProtKB-UniPathway"/>
</dbReference>
<dbReference type="UniPathway" id="UPA00667"/>
<dbReference type="AlphaFoldDB" id="A0A2G8SA26"/>
<keyword evidence="11" id="KW-1185">Reference proteome</keyword>
<dbReference type="InterPro" id="IPR006710">
    <property type="entry name" value="Glyco_hydro_43"/>
</dbReference>
<dbReference type="Gene3D" id="2.115.10.20">
    <property type="entry name" value="Glycosyl hydrolase domain, family 43"/>
    <property type="match status" value="1"/>
</dbReference>
<dbReference type="InterPro" id="IPR050727">
    <property type="entry name" value="GH43_arabinanases"/>
</dbReference>
<reference evidence="10 11" key="1">
    <citation type="journal article" date="2015" name="Sci. Rep.">
        <title>Chromosome-level genome map provides insights into diverse defense mechanisms in the medicinal fungus Ganoderma sinense.</title>
        <authorList>
            <person name="Zhu Y."/>
            <person name="Xu J."/>
            <person name="Sun C."/>
            <person name="Zhou S."/>
            <person name="Xu H."/>
            <person name="Nelson D.R."/>
            <person name="Qian J."/>
            <person name="Song J."/>
            <person name="Luo H."/>
            <person name="Xiang L."/>
            <person name="Li Y."/>
            <person name="Xu Z."/>
            <person name="Ji A."/>
            <person name="Wang L."/>
            <person name="Lu S."/>
            <person name="Hayward A."/>
            <person name="Sun W."/>
            <person name="Li X."/>
            <person name="Schwartz D.C."/>
            <person name="Wang Y."/>
            <person name="Chen S."/>
        </authorList>
    </citation>
    <scope>NUCLEOTIDE SEQUENCE [LARGE SCALE GENOMIC DNA]</scope>
    <source>
        <strain evidence="10 11">ZZ0214-1</strain>
    </source>
</reference>
<evidence type="ECO:0000313" key="11">
    <source>
        <dbReference type="Proteomes" id="UP000230002"/>
    </source>
</evidence>
<feature type="active site" description="Proton donor" evidence="8">
    <location>
        <position position="199"/>
    </location>
</feature>
<dbReference type="EC" id="3.2.1.99" evidence="4 7"/>
<evidence type="ECO:0000256" key="7">
    <source>
        <dbReference type="PIRNR" id="PIRNR026534"/>
    </source>
</evidence>
<accession>A0A2G8SA26</accession>
<dbReference type="CDD" id="cd18831">
    <property type="entry name" value="GH43_AnAbnA-like"/>
    <property type="match status" value="1"/>
</dbReference>
<sequence length="332" mass="35948">MKFLFATLFSLATLVLSASVPNPIPGTSDVVLRDPSIRYNSKLKKYFVFSTDEGLKIFTSPHLKGPWTRNGSVLPGKCSKINLPGRCLGWSPDINYVNGEYVLYYAVSVVGSPNSSIGLATSPTMEEGTWTDHGEVFHSKKGDIFNAIGPNLIEADGGLKLSFGSWNQGLFQVPLTNISKPAKAPPSTHLAGANSEPNEAGFMYKPKNSAYYYLFFSNGVTPLIGANSSHPRPAPGEEYKILVGRSKSVTGPFTDKQGNLLTKASSPPIGVHVLGSHDNIYAPGSESVYLDPISGRDILLYHYVRNDTYGGASYLGINYLDFKSGWPVVVKE</sequence>
<dbReference type="InterPro" id="IPR016840">
    <property type="entry name" value="Glyco_hydro_43_endo_a_Ara-ase"/>
</dbReference>
<comment type="catalytic activity">
    <reaction evidence="1 7">
        <text>Endohydrolysis of (1-&gt;5)-alpha-arabinofuranosidic linkages in (1-&gt;5)-arabinans.</text>
        <dbReference type="EC" id="3.2.1.99"/>
    </reaction>
</comment>
<comment type="pathway">
    <text evidence="2 7">Glycan metabolism; L-arabinan degradation.</text>
</comment>
<evidence type="ECO:0000256" key="2">
    <source>
        <dbReference type="ARBA" id="ARBA00004834"/>
    </source>
</evidence>
<dbReference type="InterPro" id="IPR023296">
    <property type="entry name" value="Glyco_hydro_beta-prop_sf"/>
</dbReference>
<keyword evidence="9" id="KW-0732">Signal</keyword>
<dbReference type="PANTHER" id="PTHR43301:SF3">
    <property type="entry name" value="ARABINAN ENDO-1,5-ALPHA-L-ARABINOSIDASE A-RELATED"/>
    <property type="match status" value="1"/>
</dbReference>
<dbReference type="SUPFAM" id="SSF75005">
    <property type="entry name" value="Arabinanase/levansucrase/invertase"/>
    <property type="match status" value="1"/>
</dbReference>
<dbReference type="OrthoDB" id="195678at2759"/>
<comment type="caution">
    <text evidence="10">The sequence shown here is derived from an EMBL/GenBank/DDBJ whole genome shotgun (WGS) entry which is preliminary data.</text>
</comment>
<dbReference type="Proteomes" id="UP000230002">
    <property type="component" value="Unassembled WGS sequence"/>
</dbReference>
<proteinExistence type="inferred from homology"/>
<dbReference type="PANTHER" id="PTHR43301">
    <property type="entry name" value="ARABINAN ENDO-1,5-ALPHA-L-ARABINOSIDASE"/>
    <property type="match status" value="1"/>
</dbReference>
<name>A0A2G8SA26_9APHY</name>
<evidence type="ECO:0000256" key="9">
    <source>
        <dbReference type="SAM" id="SignalP"/>
    </source>
</evidence>
<evidence type="ECO:0000256" key="5">
    <source>
        <dbReference type="ARBA" id="ARBA00022801"/>
    </source>
</evidence>